<dbReference type="AlphaFoldDB" id="A0A9W8NTY3"/>
<evidence type="ECO:0000313" key="2">
    <source>
        <dbReference type="EMBL" id="KAJ3740825.1"/>
    </source>
</evidence>
<evidence type="ECO:0000313" key="3">
    <source>
        <dbReference type="Proteomes" id="UP001142393"/>
    </source>
</evidence>
<keyword evidence="3" id="KW-1185">Reference proteome</keyword>
<feature type="compositionally biased region" description="Polar residues" evidence="1">
    <location>
        <begin position="11"/>
        <end position="22"/>
    </location>
</feature>
<dbReference type="EMBL" id="JANVFU010000013">
    <property type="protein sequence ID" value="KAJ3740825.1"/>
    <property type="molecule type" value="Genomic_DNA"/>
</dbReference>
<dbReference type="Gene3D" id="1.10.10.2360">
    <property type="match status" value="1"/>
</dbReference>
<name>A0A9W8NTY3_9AGAR</name>
<gene>
    <name evidence="2" type="ORF">DFH05DRAFT_371419</name>
</gene>
<feature type="region of interest" description="Disordered" evidence="1">
    <location>
        <begin position="1"/>
        <end position="35"/>
    </location>
</feature>
<protein>
    <submittedName>
        <fullName evidence="2">Uncharacterized protein</fullName>
    </submittedName>
</protein>
<organism evidence="2 3">
    <name type="scientific">Lentinula detonsa</name>
    <dbReference type="NCBI Taxonomy" id="2804962"/>
    <lineage>
        <taxon>Eukaryota</taxon>
        <taxon>Fungi</taxon>
        <taxon>Dikarya</taxon>
        <taxon>Basidiomycota</taxon>
        <taxon>Agaricomycotina</taxon>
        <taxon>Agaricomycetes</taxon>
        <taxon>Agaricomycetidae</taxon>
        <taxon>Agaricales</taxon>
        <taxon>Marasmiineae</taxon>
        <taxon>Omphalotaceae</taxon>
        <taxon>Lentinula</taxon>
    </lineage>
</organism>
<reference evidence="2 3" key="1">
    <citation type="journal article" date="2023" name="Proc. Natl. Acad. Sci. U.S.A.">
        <title>A global phylogenomic analysis of the shiitake genus Lentinula.</title>
        <authorList>
            <person name="Sierra-Patev S."/>
            <person name="Min B."/>
            <person name="Naranjo-Ortiz M."/>
            <person name="Looney B."/>
            <person name="Konkel Z."/>
            <person name="Slot J.C."/>
            <person name="Sakamoto Y."/>
            <person name="Steenwyk J.L."/>
            <person name="Rokas A."/>
            <person name="Carro J."/>
            <person name="Camarero S."/>
            <person name="Ferreira P."/>
            <person name="Molpeceres G."/>
            <person name="Ruiz-Duenas F.J."/>
            <person name="Serrano A."/>
            <person name="Henrissat B."/>
            <person name="Drula E."/>
            <person name="Hughes K.W."/>
            <person name="Mata J.L."/>
            <person name="Ishikawa N.K."/>
            <person name="Vargas-Isla R."/>
            <person name="Ushijima S."/>
            <person name="Smith C.A."/>
            <person name="Donoghue J."/>
            <person name="Ahrendt S."/>
            <person name="Andreopoulos W."/>
            <person name="He G."/>
            <person name="LaButti K."/>
            <person name="Lipzen A."/>
            <person name="Ng V."/>
            <person name="Riley R."/>
            <person name="Sandor L."/>
            <person name="Barry K."/>
            <person name="Martinez A.T."/>
            <person name="Xiao Y."/>
            <person name="Gibbons J.G."/>
            <person name="Terashima K."/>
            <person name="Grigoriev I.V."/>
            <person name="Hibbett D."/>
        </authorList>
    </citation>
    <scope>NUCLEOTIDE SEQUENCE [LARGE SCALE GENOMIC DNA]</scope>
    <source>
        <strain evidence="2 3">TFB7810</strain>
    </source>
</reference>
<accession>A0A9W8NTY3</accession>
<proteinExistence type="predicted"/>
<sequence length="212" mass="22713">MEIDHYYTQRDIISSPQHTVSAPPTRARGSVTAPDATSMRKPSIIYCELLGSDDEAEEGNGEDDHAQRFDSLDLSPHNMTIPIPELRKIAGTRRVVSAQNAKVMRGQVLAMWKAGGLDPSCHDDTSSPTSVFQSITAAPSLNGTSFEELRAECYAQSKIATGGPPPPAIPISVNALGTCQPARSIPPAFQPCIVPDKTHAATYPNDVEMSNA</sequence>
<dbReference type="Proteomes" id="UP001142393">
    <property type="component" value="Unassembled WGS sequence"/>
</dbReference>
<comment type="caution">
    <text evidence="2">The sequence shown here is derived from an EMBL/GenBank/DDBJ whole genome shotgun (WGS) entry which is preliminary data.</text>
</comment>
<evidence type="ECO:0000256" key="1">
    <source>
        <dbReference type="SAM" id="MobiDB-lite"/>
    </source>
</evidence>